<gene>
    <name evidence="2" type="ORF">LZ495_40265</name>
</gene>
<comment type="caution">
    <text evidence="2">The sequence shown here is derived from an EMBL/GenBank/DDBJ whole genome shotgun (WGS) entry which is preliminary data.</text>
</comment>
<dbReference type="RefSeq" id="WP_235058199.1">
    <property type="nucleotide sequence ID" value="NZ_JAKFHA010000049.1"/>
</dbReference>
<dbReference type="AlphaFoldDB" id="A0AA41Q893"/>
<dbReference type="EMBL" id="JAKFHA010000049">
    <property type="protein sequence ID" value="MCF2533425.1"/>
    <property type="molecule type" value="Genomic_DNA"/>
</dbReference>
<dbReference type="PROSITE" id="PS51257">
    <property type="entry name" value="PROKAR_LIPOPROTEIN"/>
    <property type="match status" value="1"/>
</dbReference>
<protein>
    <recommendedName>
        <fullName evidence="4">Lipoprotein</fullName>
    </recommendedName>
</protein>
<proteinExistence type="predicted"/>
<evidence type="ECO:0000256" key="1">
    <source>
        <dbReference type="SAM" id="SignalP"/>
    </source>
</evidence>
<name>A0AA41Q893_9ACTN</name>
<evidence type="ECO:0000313" key="2">
    <source>
        <dbReference type="EMBL" id="MCF2533425.1"/>
    </source>
</evidence>
<evidence type="ECO:0000313" key="3">
    <source>
        <dbReference type="Proteomes" id="UP001165378"/>
    </source>
</evidence>
<organism evidence="2 3">
    <name type="scientific">Yinghuangia soli</name>
    <dbReference type="NCBI Taxonomy" id="2908204"/>
    <lineage>
        <taxon>Bacteria</taxon>
        <taxon>Bacillati</taxon>
        <taxon>Actinomycetota</taxon>
        <taxon>Actinomycetes</taxon>
        <taxon>Kitasatosporales</taxon>
        <taxon>Streptomycetaceae</taxon>
        <taxon>Yinghuangia</taxon>
    </lineage>
</organism>
<reference evidence="2" key="1">
    <citation type="submission" date="2022-01" db="EMBL/GenBank/DDBJ databases">
        <title>Genome-Based Taxonomic Classification of the Phylum Actinobacteria.</title>
        <authorList>
            <person name="Gao Y."/>
        </authorList>
    </citation>
    <scope>NUCLEOTIDE SEQUENCE</scope>
    <source>
        <strain evidence="2">KLBMP 8922</strain>
    </source>
</reference>
<accession>A0AA41Q893</accession>
<feature type="signal peptide" evidence="1">
    <location>
        <begin position="1"/>
        <end position="21"/>
    </location>
</feature>
<keyword evidence="3" id="KW-1185">Reference proteome</keyword>
<dbReference type="Proteomes" id="UP001165378">
    <property type="component" value="Unassembled WGS sequence"/>
</dbReference>
<sequence>MPKPTLCVRTAVLTAALLAVAGCASLSERQGDAAAAAVGFRRALHDGDTAAACEGLAPATREEVAQAGKAECAQALGEQELPAAGGSASRTNVQGNQARVVFADDTVFLARFPGGWRVVAAGCQEQPHERPYRCDIKGR</sequence>
<feature type="chain" id="PRO_5041332674" description="Lipoprotein" evidence="1">
    <location>
        <begin position="22"/>
        <end position="139"/>
    </location>
</feature>
<keyword evidence="1" id="KW-0732">Signal</keyword>
<evidence type="ECO:0008006" key="4">
    <source>
        <dbReference type="Google" id="ProtNLM"/>
    </source>
</evidence>